<proteinExistence type="inferred from homology"/>
<dbReference type="SUPFAM" id="SSF56112">
    <property type="entry name" value="Protein kinase-like (PK-like)"/>
    <property type="match status" value="1"/>
</dbReference>
<comment type="similarity">
    <text evidence="1">Belongs to the choline/ethanolamine kinase family.</text>
</comment>
<feature type="region of interest" description="Disordered" evidence="2">
    <location>
        <begin position="17"/>
        <end position="57"/>
    </location>
</feature>
<dbReference type="GO" id="GO:0004305">
    <property type="term" value="F:ethanolamine kinase activity"/>
    <property type="evidence" value="ECO:0007669"/>
    <property type="project" value="TreeGrafter"/>
</dbReference>
<sequence length="483" mass="54356">MTPTIGPDVPIAHILSNRGRSTTPRRPTVPRIRAPSSGASIDYSTSRSLPRSSSSPILSNNGDEAVVRVDGLRHAHFSLEARRYKSHAFAAQLLDIICALHIPVWRVKELSPSNLAIEKVSGSMTNAVFFVSCPSIPTIPVLLLRIYGPSSGSLISRPRELQTLHILSSRYRIGPQVYGTFENGRIEEYFHSSALTAQDLRDPKTSAWIGARMAELHQVDIAAVEDIPSSVVGVKVKEDHGWFVGAKRNVLSWLPEARDVLALPSVSDSIRRDLDLSTFETQWNDYMHWIDEKEKKEGPSQRVFAHNDTQYGNLLRLTSPKVGTPEHRQVHHFLAIQSIIVVDFEYASPNPAAFDIANHFHEWTANYHSTNPHVLNPDLYPSLTQRRNFYQAYLSHLETPIQTTITSSSTPQKNKESVELDLQRLDDQVKAWSPASHAMWAIWGIVQAREALEGKDGELEFDYVAYALGRMNHFRRELRALLP</sequence>
<protein>
    <recommendedName>
        <fullName evidence="5">Choline kinase</fullName>
    </recommendedName>
</protein>
<dbReference type="Pfam" id="PF01633">
    <property type="entry name" value="Choline_kinase"/>
    <property type="match status" value="1"/>
</dbReference>
<reference evidence="3" key="1">
    <citation type="submission" date="2022-07" db="EMBL/GenBank/DDBJ databases">
        <title>Genome Sequence of Physisporinus lineatus.</title>
        <authorList>
            <person name="Buettner E."/>
        </authorList>
    </citation>
    <scope>NUCLEOTIDE SEQUENCE</scope>
    <source>
        <strain evidence="3">VT162</strain>
    </source>
</reference>
<evidence type="ECO:0000313" key="3">
    <source>
        <dbReference type="EMBL" id="KAJ3490493.1"/>
    </source>
</evidence>
<accession>A0AAD5YIG5</accession>
<feature type="compositionally biased region" description="Low complexity" evidence="2">
    <location>
        <begin position="18"/>
        <end position="35"/>
    </location>
</feature>
<dbReference type="GO" id="GO:0006646">
    <property type="term" value="P:phosphatidylethanolamine biosynthetic process"/>
    <property type="evidence" value="ECO:0007669"/>
    <property type="project" value="TreeGrafter"/>
</dbReference>
<evidence type="ECO:0008006" key="5">
    <source>
        <dbReference type="Google" id="ProtNLM"/>
    </source>
</evidence>
<dbReference type="GO" id="GO:0004103">
    <property type="term" value="F:choline kinase activity"/>
    <property type="evidence" value="ECO:0007669"/>
    <property type="project" value="TreeGrafter"/>
</dbReference>
<dbReference type="GO" id="GO:0005737">
    <property type="term" value="C:cytoplasm"/>
    <property type="evidence" value="ECO:0007669"/>
    <property type="project" value="TreeGrafter"/>
</dbReference>
<dbReference type="CDD" id="cd05157">
    <property type="entry name" value="ETNK_euk"/>
    <property type="match status" value="1"/>
</dbReference>
<dbReference type="EMBL" id="JANAWD010000027">
    <property type="protein sequence ID" value="KAJ3490493.1"/>
    <property type="molecule type" value="Genomic_DNA"/>
</dbReference>
<evidence type="ECO:0000256" key="2">
    <source>
        <dbReference type="SAM" id="MobiDB-lite"/>
    </source>
</evidence>
<organism evidence="3 4">
    <name type="scientific">Meripilus lineatus</name>
    <dbReference type="NCBI Taxonomy" id="2056292"/>
    <lineage>
        <taxon>Eukaryota</taxon>
        <taxon>Fungi</taxon>
        <taxon>Dikarya</taxon>
        <taxon>Basidiomycota</taxon>
        <taxon>Agaricomycotina</taxon>
        <taxon>Agaricomycetes</taxon>
        <taxon>Polyporales</taxon>
        <taxon>Meripilaceae</taxon>
        <taxon>Meripilus</taxon>
    </lineage>
</organism>
<feature type="compositionally biased region" description="Low complexity" evidence="2">
    <location>
        <begin position="44"/>
        <end position="57"/>
    </location>
</feature>
<dbReference type="PANTHER" id="PTHR22603:SF93">
    <property type="entry name" value="RE24176P"/>
    <property type="match status" value="1"/>
</dbReference>
<dbReference type="AlphaFoldDB" id="A0AAD5YIG5"/>
<dbReference type="Gene3D" id="3.30.200.20">
    <property type="entry name" value="Phosphorylase Kinase, domain 1"/>
    <property type="match status" value="1"/>
</dbReference>
<comment type="caution">
    <text evidence="3">The sequence shown here is derived from an EMBL/GenBank/DDBJ whole genome shotgun (WGS) entry which is preliminary data.</text>
</comment>
<gene>
    <name evidence="3" type="ORF">NLI96_g1389</name>
</gene>
<evidence type="ECO:0000313" key="4">
    <source>
        <dbReference type="Proteomes" id="UP001212997"/>
    </source>
</evidence>
<keyword evidence="4" id="KW-1185">Reference proteome</keyword>
<dbReference type="InterPro" id="IPR011009">
    <property type="entry name" value="Kinase-like_dom_sf"/>
</dbReference>
<dbReference type="Proteomes" id="UP001212997">
    <property type="component" value="Unassembled WGS sequence"/>
</dbReference>
<dbReference type="PANTHER" id="PTHR22603">
    <property type="entry name" value="CHOLINE/ETHANOALAMINE KINASE"/>
    <property type="match status" value="1"/>
</dbReference>
<dbReference type="Gene3D" id="3.90.1200.10">
    <property type="match status" value="1"/>
</dbReference>
<name>A0AAD5YIG5_9APHY</name>
<evidence type="ECO:0000256" key="1">
    <source>
        <dbReference type="ARBA" id="ARBA00038211"/>
    </source>
</evidence>